<keyword evidence="1" id="KW-0812">Transmembrane</keyword>
<dbReference type="EMBL" id="REGN01003261">
    <property type="protein sequence ID" value="RNA23555.1"/>
    <property type="molecule type" value="Genomic_DNA"/>
</dbReference>
<keyword evidence="1" id="KW-0472">Membrane</keyword>
<evidence type="ECO:0000256" key="1">
    <source>
        <dbReference type="SAM" id="Phobius"/>
    </source>
</evidence>
<feature type="transmembrane region" description="Helical" evidence="1">
    <location>
        <begin position="43"/>
        <end position="66"/>
    </location>
</feature>
<accession>A0A3M7RJQ3</accession>
<reference evidence="2 3" key="1">
    <citation type="journal article" date="2018" name="Sci. Rep.">
        <title>Genomic signatures of local adaptation to the degree of environmental predictability in rotifers.</title>
        <authorList>
            <person name="Franch-Gras L."/>
            <person name="Hahn C."/>
            <person name="Garcia-Roger E.M."/>
            <person name="Carmona M.J."/>
            <person name="Serra M."/>
            <person name="Gomez A."/>
        </authorList>
    </citation>
    <scope>NUCLEOTIDE SEQUENCE [LARGE SCALE GENOMIC DNA]</scope>
    <source>
        <strain evidence="2">HYR1</strain>
    </source>
</reference>
<evidence type="ECO:0000313" key="2">
    <source>
        <dbReference type="EMBL" id="RNA23555.1"/>
    </source>
</evidence>
<evidence type="ECO:0000313" key="3">
    <source>
        <dbReference type="Proteomes" id="UP000276133"/>
    </source>
</evidence>
<name>A0A3M7RJQ3_BRAPC</name>
<proteinExistence type="predicted"/>
<dbReference type="AlphaFoldDB" id="A0A3M7RJQ3"/>
<organism evidence="2 3">
    <name type="scientific">Brachionus plicatilis</name>
    <name type="common">Marine rotifer</name>
    <name type="synonym">Brachionus muelleri</name>
    <dbReference type="NCBI Taxonomy" id="10195"/>
    <lineage>
        <taxon>Eukaryota</taxon>
        <taxon>Metazoa</taxon>
        <taxon>Spiralia</taxon>
        <taxon>Gnathifera</taxon>
        <taxon>Rotifera</taxon>
        <taxon>Eurotatoria</taxon>
        <taxon>Monogononta</taxon>
        <taxon>Pseudotrocha</taxon>
        <taxon>Ploima</taxon>
        <taxon>Brachionidae</taxon>
        <taxon>Brachionus</taxon>
    </lineage>
</organism>
<protein>
    <submittedName>
        <fullName evidence="2">Uncharacterized protein</fullName>
    </submittedName>
</protein>
<dbReference type="Proteomes" id="UP000276133">
    <property type="component" value="Unassembled WGS sequence"/>
</dbReference>
<comment type="caution">
    <text evidence="2">The sequence shown here is derived from an EMBL/GenBank/DDBJ whole genome shotgun (WGS) entry which is preliminary data.</text>
</comment>
<gene>
    <name evidence="2" type="ORF">BpHYR1_005166</name>
</gene>
<keyword evidence="3" id="KW-1185">Reference proteome</keyword>
<sequence>MRGFKFLAPFSPASRHTKPNLRPDSVLFRFELDSSSVESCCSAFFLFFGAIFVLYLPIFVLLENLVNFYARNKMPGIELFNRRWNIGKLNFLIKKIFKQEMRKKNSFFNI</sequence>
<keyword evidence="1" id="KW-1133">Transmembrane helix</keyword>